<comment type="catalytic activity">
    <reaction evidence="10">
        <text>L-threonyl-[protein] + ATP = O-phospho-L-threonyl-[protein] + ADP + H(+)</text>
        <dbReference type="Rhea" id="RHEA:46608"/>
        <dbReference type="Rhea" id="RHEA-COMP:11060"/>
        <dbReference type="Rhea" id="RHEA-COMP:11605"/>
        <dbReference type="ChEBI" id="CHEBI:15378"/>
        <dbReference type="ChEBI" id="CHEBI:30013"/>
        <dbReference type="ChEBI" id="CHEBI:30616"/>
        <dbReference type="ChEBI" id="CHEBI:61977"/>
        <dbReference type="ChEBI" id="CHEBI:456216"/>
        <dbReference type="EC" id="2.7.11.1"/>
    </reaction>
</comment>
<dbReference type="InterPro" id="IPR018935">
    <property type="entry name" value="RIO_kinase_CS"/>
</dbReference>
<evidence type="ECO:0000256" key="10">
    <source>
        <dbReference type="ARBA" id="ARBA00047899"/>
    </source>
</evidence>
<dbReference type="GO" id="GO:0005524">
    <property type="term" value="F:ATP binding"/>
    <property type="evidence" value="ECO:0007669"/>
    <property type="project" value="UniProtKB-KW"/>
</dbReference>
<evidence type="ECO:0000256" key="9">
    <source>
        <dbReference type="ARBA" id="ARBA00022842"/>
    </source>
</evidence>
<evidence type="ECO:0000256" key="8">
    <source>
        <dbReference type="ARBA" id="ARBA00022840"/>
    </source>
</evidence>
<feature type="domain" description="RIO kinase" evidence="13">
    <location>
        <begin position="1"/>
        <end position="134"/>
    </location>
</feature>
<evidence type="ECO:0000256" key="1">
    <source>
        <dbReference type="ARBA" id="ARBA00009196"/>
    </source>
</evidence>
<feature type="compositionally biased region" description="Basic and acidic residues" evidence="12">
    <location>
        <begin position="178"/>
        <end position="188"/>
    </location>
</feature>
<evidence type="ECO:0000256" key="6">
    <source>
        <dbReference type="ARBA" id="ARBA00022741"/>
    </source>
</evidence>
<gene>
    <name evidence="14" type="ORF">PPERSA_06549</name>
</gene>
<keyword evidence="9" id="KW-0460">Magnesium</keyword>
<feature type="region of interest" description="Disordered" evidence="12">
    <location>
        <begin position="170"/>
        <end position="262"/>
    </location>
</feature>
<dbReference type="Pfam" id="PF01163">
    <property type="entry name" value="RIO1"/>
    <property type="match status" value="1"/>
</dbReference>
<keyword evidence="15" id="KW-1185">Reference proteome</keyword>
<sequence length="262" mass="31191">MVMKLYQNLRDQNGFPTPTPYSQNRHGIVMSLIDGKPMVQVKAMKQPQLAHKKLIDMIVKLAEHGLIHGDFNEFNLLINSKYQVTVIDFPQMISTNHLNGKYYFDRDIACIHRFFEKKMKFVTEYSADWDSIKKVKDLDEEVRASGFMKSELDKKSGKKDLEVLEQINLEQMNEQEEQEWKDKDKENEDSSEQEEDSEESENYEEEEEEEEQKNEIKQKIKGENFKKRVKKHSFYEKSLSGSDSEEEEQEIERQKKRFRQKT</sequence>
<evidence type="ECO:0000256" key="12">
    <source>
        <dbReference type="SAM" id="MobiDB-lite"/>
    </source>
</evidence>
<keyword evidence="7 14" id="KW-0418">Kinase</keyword>
<dbReference type="GO" id="GO:0046872">
    <property type="term" value="F:metal ion binding"/>
    <property type="evidence" value="ECO:0007669"/>
    <property type="project" value="UniProtKB-KW"/>
</dbReference>
<dbReference type="SUPFAM" id="SSF56112">
    <property type="entry name" value="Protein kinase-like (PK-like)"/>
    <property type="match status" value="1"/>
</dbReference>
<dbReference type="InterPro" id="IPR000687">
    <property type="entry name" value="RIO_kinase"/>
</dbReference>
<dbReference type="EMBL" id="LDAU01000110">
    <property type="protein sequence ID" value="KRX04915.1"/>
    <property type="molecule type" value="Genomic_DNA"/>
</dbReference>
<keyword evidence="4" id="KW-0808">Transferase</keyword>
<dbReference type="AlphaFoldDB" id="A0A0V0QRK0"/>
<evidence type="ECO:0000256" key="7">
    <source>
        <dbReference type="ARBA" id="ARBA00022777"/>
    </source>
</evidence>
<dbReference type="PROSITE" id="PS01245">
    <property type="entry name" value="RIO1"/>
    <property type="match status" value="1"/>
</dbReference>
<feature type="compositionally biased region" description="Basic and acidic residues" evidence="12">
    <location>
        <begin position="213"/>
        <end position="226"/>
    </location>
</feature>
<reference evidence="14 15" key="1">
    <citation type="journal article" date="2015" name="Sci. Rep.">
        <title>Genome of the facultative scuticociliatosis pathogen Pseudocohnilembus persalinus provides insight into its virulence through horizontal gene transfer.</title>
        <authorList>
            <person name="Xiong J."/>
            <person name="Wang G."/>
            <person name="Cheng J."/>
            <person name="Tian M."/>
            <person name="Pan X."/>
            <person name="Warren A."/>
            <person name="Jiang C."/>
            <person name="Yuan D."/>
            <person name="Miao W."/>
        </authorList>
    </citation>
    <scope>NUCLEOTIDE SEQUENCE [LARGE SCALE GENOMIC DNA]</scope>
    <source>
        <strain evidence="14">36N120E</strain>
    </source>
</reference>
<comment type="similarity">
    <text evidence="1">Belongs to the protein kinase superfamily. RIO-type Ser/Thr kinase family.</text>
</comment>
<dbReference type="EC" id="2.7.11.1" evidence="2"/>
<dbReference type="OrthoDB" id="10258631at2759"/>
<organism evidence="14 15">
    <name type="scientific">Pseudocohnilembus persalinus</name>
    <name type="common">Ciliate</name>
    <dbReference type="NCBI Taxonomy" id="266149"/>
    <lineage>
        <taxon>Eukaryota</taxon>
        <taxon>Sar</taxon>
        <taxon>Alveolata</taxon>
        <taxon>Ciliophora</taxon>
        <taxon>Intramacronucleata</taxon>
        <taxon>Oligohymenophorea</taxon>
        <taxon>Scuticociliatia</taxon>
        <taxon>Philasterida</taxon>
        <taxon>Pseudocohnilembidae</taxon>
        <taxon>Pseudocohnilembus</taxon>
    </lineage>
</organism>
<protein>
    <recommendedName>
        <fullName evidence="2">non-specific serine/threonine protein kinase</fullName>
        <ecNumber evidence="2">2.7.11.1</ecNumber>
    </recommendedName>
</protein>
<comment type="catalytic activity">
    <reaction evidence="11">
        <text>L-seryl-[protein] + ATP = O-phospho-L-seryl-[protein] + ADP + H(+)</text>
        <dbReference type="Rhea" id="RHEA:17989"/>
        <dbReference type="Rhea" id="RHEA-COMP:9863"/>
        <dbReference type="Rhea" id="RHEA-COMP:11604"/>
        <dbReference type="ChEBI" id="CHEBI:15378"/>
        <dbReference type="ChEBI" id="CHEBI:29999"/>
        <dbReference type="ChEBI" id="CHEBI:30616"/>
        <dbReference type="ChEBI" id="CHEBI:83421"/>
        <dbReference type="ChEBI" id="CHEBI:456216"/>
        <dbReference type="EC" id="2.7.11.1"/>
    </reaction>
</comment>
<evidence type="ECO:0000256" key="11">
    <source>
        <dbReference type="ARBA" id="ARBA00048679"/>
    </source>
</evidence>
<dbReference type="InterPro" id="IPR011009">
    <property type="entry name" value="Kinase-like_dom_sf"/>
</dbReference>
<dbReference type="PANTHER" id="PTHR45852">
    <property type="entry name" value="SER/THR-PROTEIN KINASE RIO2"/>
    <property type="match status" value="1"/>
</dbReference>
<dbReference type="GO" id="GO:0005634">
    <property type="term" value="C:nucleus"/>
    <property type="evidence" value="ECO:0007669"/>
    <property type="project" value="TreeGrafter"/>
</dbReference>
<dbReference type="SMART" id="SM00090">
    <property type="entry name" value="RIO"/>
    <property type="match status" value="1"/>
</dbReference>
<dbReference type="Proteomes" id="UP000054937">
    <property type="component" value="Unassembled WGS sequence"/>
</dbReference>
<dbReference type="Gene3D" id="1.10.510.10">
    <property type="entry name" value="Transferase(Phosphotransferase) domain 1"/>
    <property type="match status" value="1"/>
</dbReference>
<dbReference type="GO" id="GO:0030490">
    <property type="term" value="P:maturation of SSU-rRNA"/>
    <property type="evidence" value="ECO:0007669"/>
    <property type="project" value="TreeGrafter"/>
</dbReference>
<dbReference type="GO" id="GO:0004674">
    <property type="term" value="F:protein serine/threonine kinase activity"/>
    <property type="evidence" value="ECO:0007669"/>
    <property type="project" value="UniProtKB-KW"/>
</dbReference>
<comment type="caution">
    <text evidence="14">The sequence shown here is derived from an EMBL/GenBank/DDBJ whole genome shotgun (WGS) entry which is preliminary data.</text>
</comment>
<evidence type="ECO:0000313" key="15">
    <source>
        <dbReference type="Proteomes" id="UP000054937"/>
    </source>
</evidence>
<feature type="compositionally biased region" description="Acidic residues" evidence="12">
    <location>
        <begin position="189"/>
        <end position="212"/>
    </location>
</feature>
<evidence type="ECO:0000313" key="14">
    <source>
        <dbReference type="EMBL" id="KRX04915.1"/>
    </source>
</evidence>
<keyword evidence="5" id="KW-0479">Metal-binding</keyword>
<evidence type="ECO:0000259" key="13">
    <source>
        <dbReference type="SMART" id="SM00090"/>
    </source>
</evidence>
<evidence type="ECO:0000256" key="2">
    <source>
        <dbReference type="ARBA" id="ARBA00012513"/>
    </source>
</evidence>
<evidence type="ECO:0000256" key="4">
    <source>
        <dbReference type="ARBA" id="ARBA00022679"/>
    </source>
</evidence>
<dbReference type="GO" id="GO:0030688">
    <property type="term" value="C:preribosome, small subunit precursor"/>
    <property type="evidence" value="ECO:0007669"/>
    <property type="project" value="TreeGrafter"/>
</dbReference>
<dbReference type="GO" id="GO:0005829">
    <property type="term" value="C:cytosol"/>
    <property type="evidence" value="ECO:0007669"/>
    <property type="project" value="TreeGrafter"/>
</dbReference>
<dbReference type="InterPro" id="IPR018934">
    <property type="entry name" value="RIO_dom"/>
</dbReference>
<keyword evidence="3" id="KW-0723">Serine/threonine-protein kinase</keyword>
<dbReference type="PANTHER" id="PTHR45852:SF1">
    <property type="entry name" value="SERINE_THREONINE-PROTEIN KINASE RIO2"/>
    <property type="match status" value="1"/>
</dbReference>
<name>A0A0V0QRK0_PSEPJ</name>
<evidence type="ECO:0000256" key="5">
    <source>
        <dbReference type="ARBA" id="ARBA00022723"/>
    </source>
</evidence>
<dbReference type="InParanoid" id="A0A0V0QRK0"/>
<accession>A0A0V0QRK0</accession>
<keyword evidence="8" id="KW-0067">ATP-binding</keyword>
<proteinExistence type="inferred from homology"/>
<evidence type="ECO:0000256" key="3">
    <source>
        <dbReference type="ARBA" id="ARBA00022527"/>
    </source>
</evidence>
<keyword evidence="6" id="KW-0547">Nucleotide-binding</keyword>